<feature type="non-terminal residue" evidence="2">
    <location>
        <position position="211"/>
    </location>
</feature>
<evidence type="ECO:0000313" key="2">
    <source>
        <dbReference type="EMBL" id="KAF5189405.1"/>
    </source>
</evidence>
<organism evidence="2 3">
    <name type="scientific">Thalictrum thalictroides</name>
    <name type="common">Rue-anemone</name>
    <name type="synonym">Anemone thalictroides</name>
    <dbReference type="NCBI Taxonomy" id="46969"/>
    <lineage>
        <taxon>Eukaryota</taxon>
        <taxon>Viridiplantae</taxon>
        <taxon>Streptophyta</taxon>
        <taxon>Embryophyta</taxon>
        <taxon>Tracheophyta</taxon>
        <taxon>Spermatophyta</taxon>
        <taxon>Magnoliopsida</taxon>
        <taxon>Ranunculales</taxon>
        <taxon>Ranunculaceae</taxon>
        <taxon>Thalictroideae</taxon>
        <taxon>Thalictrum</taxon>
    </lineage>
</organism>
<name>A0A7J6VZ82_THATH</name>
<gene>
    <name evidence="2" type="ORF">FRX31_021008</name>
</gene>
<proteinExistence type="predicted"/>
<comment type="caution">
    <text evidence="2">The sequence shown here is derived from an EMBL/GenBank/DDBJ whole genome shotgun (WGS) entry which is preliminary data.</text>
</comment>
<dbReference type="Proteomes" id="UP000554482">
    <property type="component" value="Unassembled WGS sequence"/>
</dbReference>
<dbReference type="EMBL" id="JABWDY010025513">
    <property type="protein sequence ID" value="KAF5189405.1"/>
    <property type="molecule type" value="Genomic_DNA"/>
</dbReference>
<feature type="region of interest" description="Disordered" evidence="1">
    <location>
        <begin position="192"/>
        <end position="211"/>
    </location>
</feature>
<evidence type="ECO:0000313" key="3">
    <source>
        <dbReference type="Proteomes" id="UP000554482"/>
    </source>
</evidence>
<keyword evidence="3" id="KW-1185">Reference proteome</keyword>
<evidence type="ECO:0000256" key="1">
    <source>
        <dbReference type="SAM" id="MobiDB-lite"/>
    </source>
</evidence>
<protein>
    <submittedName>
        <fullName evidence="2">Uncharacterized protein</fullName>
    </submittedName>
</protein>
<accession>A0A7J6VZ82</accession>
<reference evidence="2 3" key="1">
    <citation type="submission" date="2020-06" db="EMBL/GenBank/DDBJ databases">
        <title>Transcriptomic and genomic resources for Thalictrum thalictroides and T. hernandezii: Facilitating candidate gene discovery in an emerging model plant lineage.</title>
        <authorList>
            <person name="Arias T."/>
            <person name="Riano-Pachon D.M."/>
            <person name="Di Stilio V.S."/>
        </authorList>
    </citation>
    <scope>NUCLEOTIDE SEQUENCE [LARGE SCALE GENOMIC DNA]</scope>
    <source>
        <strain evidence="3">cv. WT478/WT964</strain>
        <tissue evidence="2">Leaves</tissue>
    </source>
</reference>
<dbReference type="AlphaFoldDB" id="A0A7J6VZ82"/>
<feature type="compositionally biased region" description="Polar residues" evidence="1">
    <location>
        <begin position="21"/>
        <end position="34"/>
    </location>
</feature>
<sequence>MQEGETSGEKDSSGNEIHPQQMPQTSAELETQTIKQREPANTIRLNQTAAHVQAVTPVPAGVTSDNPFAVLEDLEEDITHISIPTENPGTNDHQTRDKAPVVEPDISMEEQIPACTEEDANKEAAAIIPALAQLYPPHPSDQFQGIADQLLLNPFTAQSPLLLTNEDTELEEEKEIDENQAMVTYGSDTEIICKNKKPTPPLTMLTRSKTQ</sequence>
<feature type="region of interest" description="Disordered" evidence="1">
    <location>
        <begin position="1"/>
        <end position="39"/>
    </location>
</feature>